<dbReference type="Proteomes" id="UP000314294">
    <property type="component" value="Unassembled WGS sequence"/>
</dbReference>
<evidence type="ECO:0000256" key="1">
    <source>
        <dbReference type="SAM" id="MobiDB-lite"/>
    </source>
</evidence>
<feature type="region of interest" description="Disordered" evidence="1">
    <location>
        <begin position="1"/>
        <end position="39"/>
    </location>
</feature>
<keyword evidence="3" id="KW-1185">Reference proteome</keyword>
<protein>
    <submittedName>
        <fullName evidence="2">Uncharacterized protein</fullName>
    </submittedName>
</protein>
<name>A0A4Z2F162_9TELE</name>
<reference evidence="2 3" key="1">
    <citation type="submission" date="2019-03" db="EMBL/GenBank/DDBJ databases">
        <title>First draft genome of Liparis tanakae, snailfish: a comprehensive survey of snailfish specific genes.</title>
        <authorList>
            <person name="Kim W."/>
            <person name="Song I."/>
            <person name="Jeong J.-H."/>
            <person name="Kim D."/>
            <person name="Kim S."/>
            <person name="Ryu S."/>
            <person name="Song J.Y."/>
            <person name="Lee S.K."/>
        </authorList>
    </citation>
    <scope>NUCLEOTIDE SEQUENCE [LARGE SCALE GENOMIC DNA]</scope>
    <source>
        <tissue evidence="2">Muscle</tissue>
    </source>
</reference>
<accession>A0A4Z2F162</accession>
<comment type="caution">
    <text evidence="2">The sequence shown here is derived from an EMBL/GenBank/DDBJ whole genome shotgun (WGS) entry which is preliminary data.</text>
</comment>
<evidence type="ECO:0000313" key="3">
    <source>
        <dbReference type="Proteomes" id="UP000314294"/>
    </source>
</evidence>
<evidence type="ECO:0000313" key="2">
    <source>
        <dbReference type="EMBL" id="TNN34879.1"/>
    </source>
</evidence>
<sequence length="98" mass="10856">MTVSSPETRERRQHHSGARAPHPPLAERPRGSEPAVTSVTSVGIRLLRRELYAPDRKGMKCFCWIKSIVDFLKPRRAELILAGSVHSDGVCPAPQCTP</sequence>
<dbReference type="EMBL" id="SRLO01001873">
    <property type="protein sequence ID" value="TNN34879.1"/>
    <property type="molecule type" value="Genomic_DNA"/>
</dbReference>
<organism evidence="2 3">
    <name type="scientific">Liparis tanakae</name>
    <name type="common">Tanaka's snailfish</name>
    <dbReference type="NCBI Taxonomy" id="230148"/>
    <lineage>
        <taxon>Eukaryota</taxon>
        <taxon>Metazoa</taxon>
        <taxon>Chordata</taxon>
        <taxon>Craniata</taxon>
        <taxon>Vertebrata</taxon>
        <taxon>Euteleostomi</taxon>
        <taxon>Actinopterygii</taxon>
        <taxon>Neopterygii</taxon>
        <taxon>Teleostei</taxon>
        <taxon>Neoteleostei</taxon>
        <taxon>Acanthomorphata</taxon>
        <taxon>Eupercaria</taxon>
        <taxon>Perciformes</taxon>
        <taxon>Cottioidei</taxon>
        <taxon>Cottales</taxon>
        <taxon>Liparidae</taxon>
        <taxon>Liparis</taxon>
    </lineage>
</organism>
<gene>
    <name evidence="2" type="ORF">EYF80_054952</name>
</gene>
<dbReference type="AlphaFoldDB" id="A0A4Z2F162"/>
<proteinExistence type="predicted"/>